<feature type="domain" description="Copper amine oxidase catalytic" evidence="15">
    <location>
        <begin position="241"/>
        <end position="643"/>
    </location>
</feature>
<dbReference type="SUPFAM" id="SSF49998">
    <property type="entry name" value="Amine oxidase catalytic domain"/>
    <property type="match status" value="1"/>
</dbReference>
<evidence type="ECO:0000256" key="5">
    <source>
        <dbReference type="ARBA" id="ARBA00011738"/>
    </source>
</evidence>
<dbReference type="InterPro" id="IPR015798">
    <property type="entry name" value="Cu_amine_oxidase_C"/>
</dbReference>
<dbReference type="GO" id="GO:0008131">
    <property type="term" value="F:primary methylamine oxidase activity"/>
    <property type="evidence" value="ECO:0007669"/>
    <property type="project" value="InterPro"/>
</dbReference>
<evidence type="ECO:0000256" key="12">
    <source>
        <dbReference type="PIRSR" id="PIRSR600269-51"/>
    </source>
</evidence>
<evidence type="ECO:0000256" key="10">
    <source>
        <dbReference type="ARBA" id="ARBA00023211"/>
    </source>
</evidence>
<dbReference type="NCBIfam" id="NF008559">
    <property type="entry name" value="PRK11504.1"/>
    <property type="match status" value="1"/>
</dbReference>
<evidence type="ECO:0000256" key="1">
    <source>
        <dbReference type="ARBA" id="ARBA00001935"/>
    </source>
</evidence>
<feature type="active site" description="Schiff-base intermediate with substrate; via topaquinone" evidence="11">
    <location>
        <position position="401"/>
    </location>
</feature>
<feature type="modified residue" description="2',4',5'-topaquinone" evidence="12">
    <location>
        <position position="401"/>
    </location>
</feature>
<proteinExistence type="inferred from homology"/>
<feature type="active site" description="Proton acceptor" evidence="11">
    <location>
        <position position="318"/>
    </location>
</feature>
<dbReference type="EC" id="1.4.3.-" evidence="13"/>
<comment type="caution">
    <text evidence="18">The sequence shown here is derived from an EMBL/GenBank/DDBJ whole genome shotgun (WGS) entry which is preliminary data.</text>
</comment>
<organism evidence="18 19">
    <name type="scientific">Kocuria coralli</name>
    <dbReference type="NCBI Taxonomy" id="1461025"/>
    <lineage>
        <taxon>Bacteria</taxon>
        <taxon>Bacillati</taxon>
        <taxon>Actinomycetota</taxon>
        <taxon>Actinomycetes</taxon>
        <taxon>Micrococcales</taxon>
        <taxon>Micrococcaceae</taxon>
        <taxon>Kocuria</taxon>
    </lineage>
</organism>
<dbReference type="InterPro" id="IPR015802">
    <property type="entry name" value="Cu_amine_oxidase_N3"/>
</dbReference>
<keyword evidence="7 11" id="KW-0801">TPQ</keyword>
<dbReference type="InterPro" id="IPR036460">
    <property type="entry name" value="Cu_amine_oxidase_C_sf"/>
</dbReference>
<evidence type="ECO:0000256" key="11">
    <source>
        <dbReference type="PIRSR" id="PIRSR600269-50"/>
    </source>
</evidence>
<dbReference type="InterPro" id="IPR054157">
    <property type="entry name" value="AGAO-like_N2"/>
</dbReference>
<comment type="subunit">
    <text evidence="5">Homodimer.</text>
</comment>
<evidence type="ECO:0000313" key="18">
    <source>
        <dbReference type="EMBL" id="KAA9395033.1"/>
    </source>
</evidence>
<evidence type="ECO:0000256" key="8">
    <source>
        <dbReference type="ARBA" id="ARBA00023002"/>
    </source>
</evidence>
<evidence type="ECO:0000256" key="14">
    <source>
        <dbReference type="SAM" id="MobiDB-lite"/>
    </source>
</evidence>
<dbReference type="Gene3D" id="2.70.98.20">
    <property type="entry name" value="Copper amine oxidase, catalytic domain"/>
    <property type="match status" value="1"/>
</dbReference>
<dbReference type="GO" id="GO:0048038">
    <property type="term" value="F:quinone binding"/>
    <property type="evidence" value="ECO:0007669"/>
    <property type="project" value="InterPro"/>
</dbReference>
<comment type="cofactor">
    <cofactor evidence="13">
        <name>Cu cation</name>
        <dbReference type="ChEBI" id="CHEBI:23378"/>
    </cofactor>
    <text evidence="13">Contains 1 topaquinone per subunit.</text>
</comment>
<evidence type="ECO:0000256" key="6">
    <source>
        <dbReference type="ARBA" id="ARBA00022723"/>
    </source>
</evidence>
<dbReference type="OrthoDB" id="9772590at2"/>
<dbReference type="GO" id="GO:0005507">
    <property type="term" value="F:copper ion binding"/>
    <property type="evidence" value="ECO:0007669"/>
    <property type="project" value="InterPro"/>
</dbReference>
<dbReference type="GO" id="GO:0009308">
    <property type="term" value="P:amine metabolic process"/>
    <property type="evidence" value="ECO:0007669"/>
    <property type="project" value="UniProtKB-UniRule"/>
</dbReference>
<gene>
    <name evidence="18" type="ORF">FCK90_03750</name>
</gene>
<dbReference type="InterPro" id="IPR000269">
    <property type="entry name" value="Cu_amine_oxidase"/>
</dbReference>
<comment type="cofactor">
    <cofactor evidence="2">
        <name>Mn(2+)</name>
        <dbReference type="ChEBI" id="CHEBI:29035"/>
    </cofactor>
</comment>
<keyword evidence="9 13" id="KW-0186">Copper</keyword>
<name>A0A5J5KZP6_9MICC</name>
<keyword evidence="10" id="KW-0464">Manganese</keyword>
<dbReference type="AlphaFoldDB" id="A0A5J5KZP6"/>
<keyword evidence="6 13" id="KW-0479">Metal-binding</keyword>
<evidence type="ECO:0000259" key="16">
    <source>
        <dbReference type="Pfam" id="PF02728"/>
    </source>
</evidence>
<dbReference type="Pfam" id="PF01179">
    <property type="entry name" value="Cu_amine_oxid"/>
    <property type="match status" value="1"/>
</dbReference>
<comment type="cofactor">
    <cofactor evidence="1">
        <name>Cu cation</name>
        <dbReference type="ChEBI" id="CHEBI:23378"/>
    </cofactor>
</comment>
<evidence type="ECO:0000256" key="4">
    <source>
        <dbReference type="ARBA" id="ARBA00007983"/>
    </source>
</evidence>
<keyword evidence="8 13" id="KW-0560">Oxidoreductase</keyword>
<dbReference type="PANTHER" id="PTHR10638">
    <property type="entry name" value="COPPER AMINE OXIDASE"/>
    <property type="match status" value="1"/>
</dbReference>
<dbReference type="Proteomes" id="UP000325957">
    <property type="component" value="Unassembled WGS sequence"/>
</dbReference>
<evidence type="ECO:0000259" key="17">
    <source>
        <dbReference type="Pfam" id="PF21994"/>
    </source>
</evidence>
<dbReference type="Pfam" id="PF21994">
    <property type="entry name" value="AGAO-like_N2"/>
    <property type="match status" value="1"/>
</dbReference>
<dbReference type="InterPro" id="IPR016182">
    <property type="entry name" value="Cu_amine_oxidase_N-reg"/>
</dbReference>
<dbReference type="PROSITE" id="PS01164">
    <property type="entry name" value="COPPER_AMINE_OXID_1"/>
    <property type="match status" value="1"/>
</dbReference>
<dbReference type="EMBL" id="SZWF01000003">
    <property type="protein sequence ID" value="KAA9395033.1"/>
    <property type="molecule type" value="Genomic_DNA"/>
</dbReference>
<dbReference type="SUPFAM" id="SSF54416">
    <property type="entry name" value="Amine oxidase N-terminal region"/>
    <property type="match status" value="2"/>
</dbReference>
<reference evidence="18 19" key="1">
    <citation type="submission" date="2019-05" db="EMBL/GenBank/DDBJ databases">
        <title>Kocuria coralli sp. nov., a novel actinobacterium isolated from coral reef seawater.</title>
        <authorList>
            <person name="Li J."/>
        </authorList>
    </citation>
    <scope>NUCLEOTIDE SEQUENCE [LARGE SCALE GENOMIC DNA]</scope>
    <source>
        <strain evidence="18 19">SCSIO 13007</strain>
    </source>
</reference>
<protein>
    <recommendedName>
        <fullName evidence="13">Amine oxidase</fullName>
        <ecNumber evidence="13">1.4.3.-</ecNumber>
    </recommendedName>
</protein>
<dbReference type="Gene3D" id="3.10.450.40">
    <property type="match status" value="2"/>
</dbReference>
<comment type="PTM">
    <text evidence="12 13">Topaquinone (TPQ) is generated by copper-dependent autoxidation of a specific tyrosyl residue.</text>
</comment>
<evidence type="ECO:0000256" key="13">
    <source>
        <dbReference type="RuleBase" id="RU000672"/>
    </source>
</evidence>
<dbReference type="InterPro" id="IPR049948">
    <property type="entry name" value="Cu_Am_ox_TPQ-bd"/>
</dbReference>
<feature type="domain" description="Copper amine oxidase N3-terminal" evidence="16">
    <location>
        <begin position="119"/>
        <end position="215"/>
    </location>
</feature>
<keyword evidence="19" id="KW-1185">Reference proteome</keyword>
<sequence>MTHQPDTTHTHGKRVSTPLDAVHPLDPLNASEITSVRETLERAGHLTEHVRMAMLLPVDPPKATLAAWVPGEPFERRASATLLDRSDGTHTEVLVSITEEKVVEANELPSTPERGQAAVLMEEFFEVADIVKADAGWRAAMERRGLADYIETCFCSPLAPGYFPDETEDGSRRYLRSLTYLVPNEGDSPWAHPVEGLIVKVDMIERKVFKVHDEGDVATPTKHGNYSIEAQGPARTSLKPIEITQPEGPSFSVEANVVRWENWTLHVGFNSREGLVLSDITWRDGTEDRPVITRASVPEMVVPYGDVDETRYWVSYFDAGEYLLGRNANPLALGCDCLGVIHYFDGFVNDDLGHPVKLDQVICMHEEDYGIQWKHTDLDGKPDTRRSRRLVISYFATIGNYDYGFFWYFYLDGSIQVEAKATGVVFGGSGVPGTDNPFNTEISPGLFTPVHQHIFSARLDVAIDGEDNTLHEIGVVPLPTGPLNRRGNAFTWSDRKLTCEQDAQRMADGLTGRVWEVRSAHRKNYVGKPTGYRLIPEGKPVLLAQPDSTVFARANFATKHLWGTRYAEDERYPAGTFPSQSSGWQGLPAWTKANRSLDGEDIVLWHQFGPTHLPRTEDWPVMPVDYSGFWFKPHGFLDQNPTMDLPEDARAACGTGGAGCCADGTCGCCSDGCNCGNADGCACGK</sequence>
<comment type="similarity">
    <text evidence="4 13">Belongs to the copper/topaquinone oxidase family.</text>
</comment>
<evidence type="ECO:0000256" key="2">
    <source>
        <dbReference type="ARBA" id="ARBA00001936"/>
    </source>
</evidence>
<feature type="region of interest" description="Disordered" evidence="14">
    <location>
        <begin position="1"/>
        <end position="23"/>
    </location>
</feature>
<dbReference type="Pfam" id="PF02728">
    <property type="entry name" value="Cu_amine_oxidN3"/>
    <property type="match status" value="1"/>
</dbReference>
<evidence type="ECO:0000256" key="3">
    <source>
        <dbReference type="ARBA" id="ARBA00001947"/>
    </source>
</evidence>
<evidence type="ECO:0000256" key="9">
    <source>
        <dbReference type="ARBA" id="ARBA00023008"/>
    </source>
</evidence>
<dbReference type="PANTHER" id="PTHR10638:SF86">
    <property type="entry name" value="COPPER AMINE OXIDASE 1-RELATED"/>
    <property type="match status" value="1"/>
</dbReference>
<feature type="domain" description="AGAO-like N2" evidence="17">
    <location>
        <begin position="30"/>
        <end position="104"/>
    </location>
</feature>
<evidence type="ECO:0000259" key="15">
    <source>
        <dbReference type="Pfam" id="PF01179"/>
    </source>
</evidence>
<evidence type="ECO:0000313" key="19">
    <source>
        <dbReference type="Proteomes" id="UP000325957"/>
    </source>
</evidence>
<comment type="cofactor">
    <cofactor evidence="3">
        <name>Zn(2+)</name>
        <dbReference type="ChEBI" id="CHEBI:29105"/>
    </cofactor>
</comment>
<accession>A0A5J5KZP6</accession>
<evidence type="ECO:0000256" key="7">
    <source>
        <dbReference type="ARBA" id="ARBA00022772"/>
    </source>
</evidence>